<dbReference type="PANTHER" id="PTHR36057:SF1">
    <property type="entry name" value="LIPOPROTEIN LIPID ATTACHMENT SITE-LIKE PROTEIN, PUTATIVE (DUF1223)-RELATED"/>
    <property type="match status" value="1"/>
</dbReference>
<sequence length="254" mass="27684">MPRIISKIKSLVFKKKRVPLACEMSLDSTHTHTDACFVEIAPLSIVELFQSQGCESCPPAIPAIHKATDHNPNILLLSYDVTYWDGRSGWKDTHGNSTWDARQRAYVMKWGRQGIFTPQVIIDGISDGVGRQEGEVNDILAKAVEVRNNMELSVGLEKASGADLKIASETAETEKYDVLLVTYDPKAETVKIGGGPNKGKKVVHKNVVKDVLKIDEWEGGNTTVALPNFGADGFERVALLQQGEGGQIVAAAKV</sequence>
<dbReference type="RefSeq" id="XP_033590243.1">
    <property type="nucleotide sequence ID" value="XM_033735460.1"/>
</dbReference>
<dbReference type="OrthoDB" id="3889015at2759"/>
<gene>
    <name evidence="1" type="ORF">BDY17DRAFT_310634</name>
</gene>
<name>A0A6A6PW11_9PEZI</name>
<dbReference type="EMBL" id="MU001635">
    <property type="protein sequence ID" value="KAF2483673.1"/>
    <property type="molecule type" value="Genomic_DNA"/>
</dbReference>
<dbReference type="Pfam" id="PF06764">
    <property type="entry name" value="DUF1223"/>
    <property type="match status" value="1"/>
</dbReference>
<keyword evidence="2" id="KW-1185">Reference proteome</keyword>
<organism evidence="1 2">
    <name type="scientific">Neohortaea acidophila</name>
    <dbReference type="NCBI Taxonomy" id="245834"/>
    <lineage>
        <taxon>Eukaryota</taxon>
        <taxon>Fungi</taxon>
        <taxon>Dikarya</taxon>
        <taxon>Ascomycota</taxon>
        <taxon>Pezizomycotina</taxon>
        <taxon>Dothideomycetes</taxon>
        <taxon>Dothideomycetidae</taxon>
        <taxon>Mycosphaerellales</taxon>
        <taxon>Teratosphaeriaceae</taxon>
        <taxon>Neohortaea</taxon>
    </lineage>
</organism>
<protein>
    <recommendedName>
        <fullName evidence="3">DUF1223-domain-containing protein</fullName>
    </recommendedName>
</protein>
<reference evidence="1" key="1">
    <citation type="journal article" date="2020" name="Stud. Mycol.">
        <title>101 Dothideomycetes genomes: a test case for predicting lifestyles and emergence of pathogens.</title>
        <authorList>
            <person name="Haridas S."/>
            <person name="Albert R."/>
            <person name="Binder M."/>
            <person name="Bloem J."/>
            <person name="Labutti K."/>
            <person name="Salamov A."/>
            <person name="Andreopoulos B."/>
            <person name="Baker S."/>
            <person name="Barry K."/>
            <person name="Bills G."/>
            <person name="Bluhm B."/>
            <person name="Cannon C."/>
            <person name="Castanera R."/>
            <person name="Culley D."/>
            <person name="Daum C."/>
            <person name="Ezra D."/>
            <person name="Gonzalez J."/>
            <person name="Henrissat B."/>
            <person name="Kuo A."/>
            <person name="Liang C."/>
            <person name="Lipzen A."/>
            <person name="Lutzoni F."/>
            <person name="Magnuson J."/>
            <person name="Mondo S."/>
            <person name="Nolan M."/>
            <person name="Ohm R."/>
            <person name="Pangilinan J."/>
            <person name="Park H.-J."/>
            <person name="Ramirez L."/>
            <person name="Alfaro M."/>
            <person name="Sun H."/>
            <person name="Tritt A."/>
            <person name="Yoshinaga Y."/>
            <person name="Zwiers L.-H."/>
            <person name="Turgeon B."/>
            <person name="Goodwin S."/>
            <person name="Spatafora J."/>
            <person name="Crous P."/>
            <person name="Grigoriev I."/>
        </authorList>
    </citation>
    <scope>NUCLEOTIDE SEQUENCE</scope>
    <source>
        <strain evidence="1">CBS 113389</strain>
    </source>
</reference>
<dbReference type="InterPro" id="IPR036249">
    <property type="entry name" value="Thioredoxin-like_sf"/>
</dbReference>
<evidence type="ECO:0000313" key="1">
    <source>
        <dbReference type="EMBL" id="KAF2483673.1"/>
    </source>
</evidence>
<dbReference type="AlphaFoldDB" id="A0A6A6PW11"/>
<dbReference type="SUPFAM" id="SSF52833">
    <property type="entry name" value="Thioredoxin-like"/>
    <property type="match status" value="1"/>
</dbReference>
<dbReference type="Proteomes" id="UP000799767">
    <property type="component" value="Unassembled WGS sequence"/>
</dbReference>
<proteinExistence type="predicted"/>
<dbReference type="PANTHER" id="PTHR36057">
    <property type="match status" value="1"/>
</dbReference>
<accession>A0A6A6PW11</accession>
<dbReference type="GeneID" id="54476462"/>
<evidence type="ECO:0000313" key="2">
    <source>
        <dbReference type="Proteomes" id="UP000799767"/>
    </source>
</evidence>
<dbReference type="InterPro" id="IPR010634">
    <property type="entry name" value="DUF1223"/>
</dbReference>
<evidence type="ECO:0008006" key="3">
    <source>
        <dbReference type="Google" id="ProtNLM"/>
    </source>
</evidence>